<accession>A0A2A5S1U0</accession>
<gene>
    <name evidence="6" type="ORF">RU87_GL001057</name>
</gene>
<dbReference type="GO" id="GO:0016020">
    <property type="term" value="C:membrane"/>
    <property type="evidence" value="ECO:0007669"/>
    <property type="project" value="UniProtKB-SubCell"/>
</dbReference>
<dbReference type="STRING" id="1348632.GCA_001591745_00450"/>
<dbReference type="PANTHER" id="PTHR37306">
    <property type="entry name" value="COLICIN V PRODUCTION PROTEIN"/>
    <property type="match status" value="1"/>
</dbReference>
<evidence type="ECO:0000256" key="5">
    <source>
        <dbReference type="SAM" id="Phobius"/>
    </source>
</evidence>
<dbReference type="Pfam" id="PF02674">
    <property type="entry name" value="Colicin_V"/>
    <property type="match status" value="1"/>
</dbReference>
<evidence type="ECO:0000313" key="7">
    <source>
        <dbReference type="Proteomes" id="UP000242246"/>
    </source>
</evidence>
<comment type="caution">
    <text evidence="6">The sequence shown here is derived from an EMBL/GenBank/DDBJ whole genome shotgun (WGS) entry which is preliminary data.</text>
</comment>
<dbReference type="PANTHER" id="PTHR37306:SF1">
    <property type="entry name" value="COLICIN V PRODUCTION PROTEIN"/>
    <property type="match status" value="1"/>
</dbReference>
<evidence type="ECO:0000256" key="3">
    <source>
        <dbReference type="ARBA" id="ARBA00022989"/>
    </source>
</evidence>
<dbReference type="EMBL" id="JXJX01000004">
    <property type="protein sequence ID" value="PCS07421.1"/>
    <property type="molecule type" value="Genomic_DNA"/>
</dbReference>
<dbReference type="GO" id="GO:0009403">
    <property type="term" value="P:toxin biosynthetic process"/>
    <property type="evidence" value="ECO:0007669"/>
    <property type="project" value="InterPro"/>
</dbReference>
<keyword evidence="3 5" id="KW-1133">Transmembrane helix</keyword>
<evidence type="ECO:0000256" key="2">
    <source>
        <dbReference type="ARBA" id="ARBA00022692"/>
    </source>
</evidence>
<dbReference type="AlphaFoldDB" id="A0A2A5S1U0"/>
<protein>
    <submittedName>
        <fullName evidence="6">Colicin V production protein</fullName>
    </submittedName>
</protein>
<keyword evidence="4 5" id="KW-0472">Membrane</keyword>
<dbReference type="InterPro" id="IPR003825">
    <property type="entry name" value="Colicin-V_CvpA"/>
</dbReference>
<evidence type="ECO:0000256" key="1">
    <source>
        <dbReference type="ARBA" id="ARBA00004141"/>
    </source>
</evidence>
<keyword evidence="2 5" id="KW-0812">Transmembrane</keyword>
<evidence type="ECO:0000313" key="6">
    <source>
        <dbReference type="EMBL" id="PCS07421.1"/>
    </source>
</evidence>
<feature type="transmembrane region" description="Helical" evidence="5">
    <location>
        <begin position="111"/>
        <end position="132"/>
    </location>
</feature>
<sequence>MLVWAFFVGRSRGLALQTYYTIGSLVAIGLALQNYKALSEKITLWIPFASATANSQLSFYPAKLLFEIDHVFYAVFAFLVIYLVVYGIVRFIGIFLGALENKTLFGSYGDTVAGVLSICSAYFVLSLMMMVVSTVPVATVQNHLYASGLVRFMLNQTPIFSSWLQETFIKQITNITI</sequence>
<name>A0A2A5S1U0_9LACT</name>
<reference evidence="6 7" key="1">
    <citation type="submission" date="2014-12" db="EMBL/GenBank/DDBJ databases">
        <title>Draft genome sequences of 10 type strains of Lactococcus.</title>
        <authorList>
            <person name="Sun Z."/>
            <person name="Zhong Z."/>
            <person name="Liu W."/>
            <person name="Zhang W."/>
            <person name="Zhang H."/>
        </authorList>
    </citation>
    <scope>NUCLEOTIDE SEQUENCE [LARGE SCALE GENOMIC DNA]</scope>
    <source>
        <strain evidence="6 7">DSM 20686</strain>
    </source>
</reference>
<keyword evidence="7" id="KW-1185">Reference proteome</keyword>
<proteinExistence type="predicted"/>
<feature type="transmembrane region" description="Helical" evidence="5">
    <location>
        <begin position="14"/>
        <end position="32"/>
    </location>
</feature>
<evidence type="ECO:0000256" key="4">
    <source>
        <dbReference type="ARBA" id="ARBA00023136"/>
    </source>
</evidence>
<feature type="transmembrane region" description="Helical" evidence="5">
    <location>
        <begin position="72"/>
        <end position="99"/>
    </location>
</feature>
<organism evidence="6 7">
    <name type="scientific">Pseudolactococcus plantarum</name>
    <dbReference type="NCBI Taxonomy" id="1365"/>
    <lineage>
        <taxon>Bacteria</taxon>
        <taxon>Bacillati</taxon>
        <taxon>Bacillota</taxon>
        <taxon>Bacilli</taxon>
        <taxon>Lactobacillales</taxon>
        <taxon>Streptococcaceae</taxon>
        <taxon>Pseudolactococcus</taxon>
    </lineage>
</organism>
<dbReference type="Proteomes" id="UP000242246">
    <property type="component" value="Unassembled WGS sequence"/>
</dbReference>
<comment type="subcellular location">
    <subcellularLocation>
        <location evidence="1">Membrane</location>
        <topology evidence="1">Multi-pass membrane protein</topology>
    </subcellularLocation>
</comment>